<dbReference type="InterPro" id="IPR015917">
    <property type="entry name" value="Pept_C14A"/>
</dbReference>
<dbReference type="InterPro" id="IPR002138">
    <property type="entry name" value="Pept_C14_p10"/>
</dbReference>
<keyword evidence="6" id="KW-1185">Reference proteome</keyword>
<proteinExistence type="inferred from homology"/>
<dbReference type="PANTHER" id="PTHR22576">
    <property type="entry name" value="MUCOSA ASSOCIATED LYMPHOID TISSUE LYMPHOMA TRANSLOCATION PROTEIN 1/PARACASPASE"/>
    <property type="match status" value="1"/>
</dbReference>
<dbReference type="InterPro" id="IPR001309">
    <property type="entry name" value="Pept_C14_p20"/>
</dbReference>
<dbReference type="Pfam" id="PF00656">
    <property type="entry name" value="Peptidase_C14"/>
    <property type="match status" value="1"/>
</dbReference>
<comment type="caution">
    <text evidence="5">The sequence shown here is derived from an EMBL/GenBank/DDBJ whole genome shotgun (WGS) entry which is preliminary data.</text>
</comment>
<dbReference type="Gene3D" id="1.10.533.10">
    <property type="entry name" value="Death Domain, Fas"/>
    <property type="match status" value="1"/>
</dbReference>
<dbReference type="SUPFAM" id="SSF52129">
    <property type="entry name" value="Caspase-like"/>
    <property type="match status" value="1"/>
</dbReference>
<evidence type="ECO:0000313" key="5">
    <source>
        <dbReference type="EMBL" id="VDI38397.1"/>
    </source>
</evidence>
<name>A0A8B6EQN3_MYTGA</name>
<protein>
    <submittedName>
        <fullName evidence="5">Caspase 7</fullName>
        <ecNumber evidence="5">3.4.22.60</ecNumber>
    </submittedName>
</protein>
<dbReference type="SMART" id="SM00115">
    <property type="entry name" value="CASc"/>
    <property type="match status" value="1"/>
</dbReference>
<gene>
    <name evidence="5" type="ORF">MGAL_10B076107</name>
</gene>
<evidence type="ECO:0000256" key="2">
    <source>
        <dbReference type="RuleBase" id="RU003971"/>
    </source>
</evidence>
<dbReference type="OrthoDB" id="10036020at2759"/>
<evidence type="ECO:0000256" key="1">
    <source>
        <dbReference type="ARBA" id="ARBA00010134"/>
    </source>
</evidence>
<dbReference type="PROSITE" id="PS50208">
    <property type="entry name" value="CASPASE_P20"/>
    <property type="match status" value="1"/>
</dbReference>
<dbReference type="PRINTS" id="PR00376">
    <property type="entry name" value="IL1BCENZYME"/>
</dbReference>
<dbReference type="PROSITE" id="PS50207">
    <property type="entry name" value="CASPASE_P10"/>
    <property type="match status" value="1"/>
</dbReference>
<dbReference type="AlphaFoldDB" id="A0A8B6EQN3"/>
<dbReference type="InterPro" id="IPR011600">
    <property type="entry name" value="Pept_C14_caspase"/>
</dbReference>
<keyword evidence="5" id="KW-0378">Hydrolase</keyword>
<dbReference type="GO" id="GO:0006508">
    <property type="term" value="P:proteolysis"/>
    <property type="evidence" value="ECO:0007669"/>
    <property type="project" value="InterPro"/>
</dbReference>
<evidence type="ECO:0000313" key="6">
    <source>
        <dbReference type="Proteomes" id="UP000596742"/>
    </source>
</evidence>
<dbReference type="PROSITE" id="PS01122">
    <property type="entry name" value="CASPASE_CYS"/>
    <property type="match status" value="1"/>
</dbReference>
<reference evidence="5" key="1">
    <citation type="submission" date="2018-11" db="EMBL/GenBank/DDBJ databases">
        <authorList>
            <person name="Alioto T."/>
            <person name="Alioto T."/>
        </authorList>
    </citation>
    <scope>NUCLEOTIDE SEQUENCE</scope>
</reference>
<dbReference type="PANTHER" id="PTHR22576:SF41">
    <property type="entry name" value="CASPASE 14, APOPTOSIS-RELATED CYSTEINE PEPTIDASE"/>
    <property type="match status" value="1"/>
</dbReference>
<dbReference type="InterPro" id="IPR011029">
    <property type="entry name" value="DEATH-like_dom_sf"/>
</dbReference>
<evidence type="ECO:0000259" key="4">
    <source>
        <dbReference type="PROSITE" id="PS50208"/>
    </source>
</evidence>
<accession>A0A8B6EQN3</accession>
<dbReference type="InterPro" id="IPR029030">
    <property type="entry name" value="Caspase-like_dom_sf"/>
</dbReference>
<sequence length="383" mass="44334">MPVPKEALDKHAYLTTQLSNYIDSSIDKDQYEQLLNRLKSVLTPKDRNNAKTIMHILESMEKKSFIAPGKYADLKKILSEFDERIARDVIEPIEEEINDILAKNSKSTKIQPELRGGGDIAVASSYTDEQPPNKKRKTSQIAIPDSAKYVYANSGQKGLMLILNFSRDREGSTDDVEKLKSFFEDKFKFEIETLSDLKKEVLQKELTEFRDEYLNSSRHAKKYYCFVCVIMSHGNEKGIMTDDRQPITMDEITSYFKNKETPHFIGKPKIFLVQACRGSATQPVVTPDDWPEDTMSVPHDADILIAYATTPGYKCFRTKYSDIGAWFIHVLLEEIEESYESDHLEDMLISVRHRLAIDEEWRRSDFCQMPCTWTTLTKRLFFR</sequence>
<dbReference type="EMBL" id="UYJE01005576">
    <property type="protein sequence ID" value="VDI38397.1"/>
    <property type="molecule type" value="Genomic_DNA"/>
</dbReference>
<dbReference type="InterPro" id="IPR033139">
    <property type="entry name" value="Caspase_cys_AS"/>
</dbReference>
<dbReference type="Gene3D" id="3.40.50.1460">
    <property type="match status" value="1"/>
</dbReference>
<organism evidence="5 6">
    <name type="scientific">Mytilus galloprovincialis</name>
    <name type="common">Mediterranean mussel</name>
    <dbReference type="NCBI Taxonomy" id="29158"/>
    <lineage>
        <taxon>Eukaryota</taxon>
        <taxon>Metazoa</taxon>
        <taxon>Spiralia</taxon>
        <taxon>Lophotrochozoa</taxon>
        <taxon>Mollusca</taxon>
        <taxon>Bivalvia</taxon>
        <taxon>Autobranchia</taxon>
        <taxon>Pteriomorphia</taxon>
        <taxon>Mytilida</taxon>
        <taxon>Mytiloidea</taxon>
        <taxon>Mytilidae</taxon>
        <taxon>Mytilinae</taxon>
        <taxon>Mytilus</taxon>
    </lineage>
</organism>
<dbReference type="GO" id="GO:0004197">
    <property type="term" value="F:cysteine-type endopeptidase activity"/>
    <property type="evidence" value="ECO:0007669"/>
    <property type="project" value="InterPro"/>
</dbReference>
<dbReference type="InterPro" id="IPR052039">
    <property type="entry name" value="Caspase-related_regulators"/>
</dbReference>
<feature type="domain" description="Caspase family p10" evidence="3">
    <location>
        <begin position="293"/>
        <end position="383"/>
    </location>
</feature>
<dbReference type="EC" id="3.4.22.60" evidence="5"/>
<evidence type="ECO:0000259" key="3">
    <source>
        <dbReference type="PROSITE" id="PS50207"/>
    </source>
</evidence>
<comment type="similarity">
    <text evidence="1 2">Belongs to the peptidase C14A family.</text>
</comment>
<dbReference type="Proteomes" id="UP000596742">
    <property type="component" value="Unassembled WGS sequence"/>
</dbReference>
<feature type="domain" description="Caspase family p20" evidence="4">
    <location>
        <begin position="169"/>
        <end position="280"/>
    </location>
</feature>